<dbReference type="EMBL" id="CP086715">
    <property type="protein sequence ID" value="WOO79874.1"/>
    <property type="molecule type" value="Genomic_DNA"/>
</dbReference>
<evidence type="ECO:0000313" key="2">
    <source>
        <dbReference type="EMBL" id="WOO79874.1"/>
    </source>
</evidence>
<dbReference type="PANTHER" id="PTHR48125:SF12">
    <property type="entry name" value="AT HOOK TRANSCRIPTION FACTOR FAMILY-RELATED"/>
    <property type="match status" value="1"/>
</dbReference>
<proteinExistence type="predicted"/>
<organism evidence="2 3">
    <name type="scientific">Vanrija pseudolonga</name>
    <dbReference type="NCBI Taxonomy" id="143232"/>
    <lineage>
        <taxon>Eukaryota</taxon>
        <taxon>Fungi</taxon>
        <taxon>Dikarya</taxon>
        <taxon>Basidiomycota</taxon>
        <taxon>Agaricomycotina</taxon>
        <taxon>Tremellomycetes</taxon>
        <taxon>Trichosporonales</taxon>
        <taxon>Trichosporonaceae</taxon>
        <taxon>Vanrija</taxon>
    </lineage>
</organism>
<protein>
    <submittedName>
        <fullName evidence="2">Uncharacterized protein</fullName>
    </submittedName>
</protein>
<dbReference type="Proteomes" id="UP000827549">
    <property type="component" value="Chromosome 2"/>
</dbReference>
<gene>
    <name evidence="2" type="ORF">LOC62_02G003387</name>
</gene>
<feature type="compositionally biased region" description="Low complexity" evidence="1">
    <location>
        <begin position="697"/>
        <end position="736"/>
    </location>
</feature>
<reference evidence="2" key="1">
    <citation type="submission" date="2023-10" db="EMBL/GenBank/DDBJ databases">
        <authorList>
            <person name="Noh H."/>
        </authorList>
    </citation>
    <scope>NUCLEOTIDE SEQUENCE</scope>
    <source>
        <strain evidence="2">DUCC4014</strain>
    </source>
</reference>
<feature type="compositionally biased region" description="Low complexity" evidence="1">
    <location>
        <begin position="1"/>
        <end position="16"/>
    </location>
</feature>
<feature type="region of interest" description="Disordered" evidence="1">
    <location>
        <begin position="172"/>
        <end position="213"/>
    </location>
</feature>
<accession>A0AAF1BKQ1</accession>
<feature type="compositionally biased region" description="Low complexity" evidence="1">
    <location>
        <begin position="650"/>
        <end position="666"/>
    </location>
</feature>
<feature type="region of interest" description="Disordered" evidence="1">
    <location>
        <begin position="636"/>
        <end position="783"/>
    </location>
</feature>
<dbReference type="RefSeq" id="XP_062625906.1">
    <property type="nucleotide sequence ID" value="XM_062769922.1"/>
</dbReference>
<keyword evidence="3" id="KW-1185">Reference proteome</keyword>
<feature type="region of interest" description="Disordered" evidence="1">
    <location>
        <begin position="441"/>
        <end position="617"/>
    </location>
</feature>
<feature type="compositionally biased region" description="Basic and acidic residues" evidence="1">
    <location>
        <begin position="460"/>
        <end position="478"/>
    </location>
</feature>
<feature type="region of interest" description="Disordered" evidence="1">
    <location>
        <begin position="1"/>
        <end position="39"/>
    </location>
</feature>
<dbReference type="AlphaFoldDB" id="A0AAF1BKQ1"/>
<evidence type="ECO:0000313" key="3">
    <source>
        <dbReference type="Proteomes" id="UP000827549"/>
    </source>
</evidence>
<dbReference type="GeneID" id="87806631"/>
<sequence>MLLSPHAAPSPALSAPSPAPVRAPSPLRQEILPPPTAAPARPRPPLYNFIALREGVALAMSPAPVGLNGLEDMRPLDEVFGSGYALYLRLCGGGEIGARALPYVFTFTEFSYFIFELMFEAPELDPIRVPKPVFDRAFAKHIDSIPLPAALRAAMVANGAAAVPPGTFTPVGLPPTVPIAGPSQQGGTQSQQGSTSAQRTSTPQQGGIPQQGTIPVQVGTQAGFIHNGQLYTFDQNGVAFAVPQATLNQQHPIQSPFKGIPFTDNPLDIPFLPMAHLQLPMGHQPTHLQVPTGHQQQRTAAQPVSYDDAPTTAESAELEGRVDGLGLELGVTGGLGLATDVTGREDDPHFAEGTGASDIAEAAAASDEHGIAQAAVTSDEHGIAQAAVAGADTPVAKPAVARGVAGASARPEEPSVSKLASLGIDAAWDECNEVEPAVEDVEMEESGHAGGHETAGTGCPDDKVGGHEDIAMDDRTSEPVEEELGKSGGGEDTAPVPPGVDLEAVDCGAINSHAGAEPSVDDHHDAAQADTDAEVEHTTADEPVGLVDYESTVGTENDDATEHVPGVEDASLIDSAKGGPSNERSDVHSTRRNPPEPIDTAAANQSRAHLNEAAYAPVDEASPDVGAALAMLELSTPRSIARDRPRRHGASSPLSSAPSTPRPAAESRSRQSKSTRRKNEPTEARSPMHLRTRSKGTSVVSTTRPSTPTSARPPAAAKAAGGSSATSPAAAPSPRSTRSRRNDAPNDTDISSPAASERKLRSSDPKTAPAPNYHQLHHHGRSK</sequence>
<evidence type="ECO:0000256" key="1">
    <source>
        <dbReference type="SAM" id="MobiDB-lite"/>
    </source>
</evidence>
<feature type="compositionally biased region" description="Low complexity" evidence="1">
    <location>
        <begin position="181"/>
        <end position="213"/>
    </location>
</feature>
<dbReference type="PANTHER" id="PTHR48125">
    <property type="entry name" value="LP07818P1"/>
    <property type="match status" value="1"/>
</dbReference>
<name>A0AAF1BKQ1_9TREE</name>